<evidence type="ECO:0000313" key="2">
    <source>
        <dbReference type="EMBL" id="KPQ32555.1"/>
    </source>
</evidence>
<reference evidence="2 3" key="1">
    <citation type="submission" date="2015-09" db="EMBL/GenBank/DDBJ databases">
        <title>Identification and resolution of microdiversity through metagenomic sequencing of parallel consortia.</title>
        <authorList>
            <person name="Nelson W.C."/>
            <person name="Romine M.F."/>
            <person name="Lindemann S.R."/>
        </authorList>
    </citation>
    <scope>NUCLEOTIDE SEQUENCE [LARGE SCALE GENOMIC DNA]</scope>
    <source>
        <strain evidence="2">Ana</strain>
    </source>
</reference>
<protein>
    <recommendedName>
        <fullName evidence="4">Ribbon-helix-helix protein, copG family</fullName>
    </recommendedName>
</protein>
<name>A0A0P7YQ21_9CYAN</name>
<organism evidence="2 3">
    <name type="scientific">Phormidesmis priestleyi Ana</name>
    <dbReference type="NCBI Taxonomy" id="1666911"/>
    <lineage>
        <taxon>Bacteria</taxon>
        <taxon>Bacillati</taxon>
        <taxon>Cyanobacteriota</taxon>
        <taxon>Cyanophyceae</taxon>
        <taxon>Leptolyngbyales</taxon>
        <taxon>Leptolyngbyaceae</taxon>
        <taxon>Phormidesmis</taxon>
    </lineage>
</organism>
<sequence>MTSAQMARKRRTYTIDERLIEALAKMAAASNASANRFLENLLWEKATSDGFIPKNEKPLGETRGGDRTSEATEA</sequence>
<dbReference type="EMBL" id="LJZR01000053">
    <property type="protein sequence ID" value="KPQ32555.1"/>
    <property type="molecule type" value="Genomic_DNA"/>
</dbReference>
<evidence type="ECO:0008006" key="4">
    <source>
        <dbReference type="Google" id="ProtNLM"/>
    </source>
</evidence>
<dbReference type="Proteomes" id="UP000050465">
    <property type="component" value="Unassembled WGS sequence"/>
</dbReference>
<gene>
    <name evidence="2" type="ORF">HLUCCA11_21280</name>
</gene>
<proteinExistence type="predicted"/>
<evidence type="ECO:0000256" key="1">
    <source>
        <dbReference type="SAM" id="MobiDB-lite"/>
    </source>
</evidence>
<dbReference type="AlphaFoldDB" id="A0A0P7YQ21"/>
<feature type="region of interest" description="Disordered" evidence="1">
    <location>
        <begin position="50"/>
        <end position="74"/>
    </location>
</feature>
<dbReference type="STRING" id="1666911.HLUCCA11_21280"/>
<comment type="caution">
    <text evidence="2">The sequence shown here is derived from an EMBL/GenBank/DDBJ whole genome shotgun (WGS) entry which is preliminary data.</text>
</comment>
<accession>A0A0P7YQ21</accession>
<feature type="compositionally biased region" description="Basic and acidic residues" evidence="1">
    <location>
        <begin position="54"/>
        <end position="74"/>
    </location>
</feature>
<evidence type="ECO:0000313" key="3">
    <source>
        <dbReference type="Proteomes" id="UP000050465"/>
    </source>
</evidence>